<evidence type="ECO:0000313" key="2">
    <source>
        <dbReference type="Proteomes" id="UP000177152"/>
    </source>
</evidence>
<gene>
    <name evidence="1" type="ORF">A2633_03590</name>
</gene>
<sequence length="66" mass="7370">MFDFIITADSAAEAGELAADNRKTLYDFYGERELVFCKRIGIAQGLSRPTVILVGRPSEYVSPRFP</sequence>
<evidence type="ECO:0000313" key="1">
    <source>
        <dbReference type="EMBL" id="OGZ95458.1"/>
    </source>
</evidence>
<protein>
    <submittedName>
        <fullName evidence="1">Uncharacterized protein</fullName>
    </submittedName>
</protein>
<reference evidence="1 2" key="1">
    <citation type="journal article" date="2016" name="Nat. Commun.">
        <title>Thousands of microbial genomes shed light on interconnected biogeochemical processes in an aquifer system.</title>
        <authorList>
            <person name="Anantharaman K."/>
            <person name="Brown C.T."/>
            <person name="Hug L.A."/>
            <person name="Sharon I."/>
            <person name="Castelle C.J."/>
            <person name="Probst A.J."/>
            <person name="Thomas B.C."/>
            <person name="Singh A."/>
            <person name="Wilkins M.J."/>
            <person name="Karaoz U."/>
            <person name="Brodie E.L."/>
            <person name="Williams K.H."/>
            <person name="Hubbard S.S."/>
            <person name="Banfield J.F."/>
        </authorList>
    </citation>
    <scope>NUCLEOTIDE SEQUENCE [LARGE SCALE GENOMIC DNA]</scope>
</reference>
<accession>A0A1G2KAM2</accession>
<name>A0A1G2KAM2_9BACT</name>
<dbReference type="Proteomes" id="UP000177152">
    <property type="component" value="Unassembled WGS sequence"/>
</dbReference>
<dbReference type="AlphaFoldDB" id="A0A1G2KAM2"/>
<dbReference type="EMBL" id="MHQC01000009">
    <property type="protein sequence ID" value="OGZ95458.1"/>
    <property type="molecule type" value="Genomic_DNA"/>
</dbReference>
<comment type="caution">
    <text evidence="1">The sequence shown here is derived from an EMBL/GenBank/DDBJ whole genome shotgun (WGS) entry which is preliminary data.</text>
</comment>
<organism evidence="1 2">
    <name type="scientific">Candidatus Sungbacteria bacterium RIFCSPHIGHO2_01_FULL_47_32</name>
    <dbReference type="NCBI Taxonomy" id="1802264"/>
    <lineage>
        <taxon>Bacteria</taxon>
        <taxon>Candidatus Sungiibacteriota</taxon>
    </lineage>
</organism>
<proteinExistence type="predicted"/>